<dbReference type="RefSeq" id="WP_012120180.1">
    <property type="nucleotide sequence ID" value="NC_009767.1"/>
</dbReference>
<dbReference type="InterPro" id="IPR013249">
    <property type="entry name" value="RNA_pol_sigma70_r4_t2"/>
</dbReference>
<evidence type="ECO:0000256" key="2">
    <source>
        <dbReference type="ARBA" id="ARBA00023015"/>
    </source>
</evidence>
<feature type="domain" description="RNA polymerase sigma factor 70 region 4 type 2" evidence="6">
    <location>
        <begin position="123"/>
        <end position="175"/>
    </location>
</feature>
<dbReference type="Proteomes" id="UP000000263">
    <property type="component" value="Chromosome"/>
</dbReference>
<dbReference type="InterPro" id="IPR013325">
    <property type="entry name" value="RNA_pol_sigma_r2"/>
</dbReference>
<dbReference type="GO" id="GO:0006352">
    <property type="term" value="P:DNA-templated transcription initiation"/>
    <property type="evidence" value="ECO:0007669"/>
    <property type="project" value="InterPro"/>
</dbReference>
<dbReference type="NCBIfam" id="TIGR02937">
    <property type="entry name" value="sigma70-ECF"/>
    <property type="match status" value="1"/>
</dbReference>
<name>A7NJT2_ROSCS</name>
<evidence type="ECO:0000256" key="4">
    <source>
        <dbReference type="ARBA" id="ARBA00023163"/>
    </source>
</evidence>
<dbReference type="eggNOG" id="COG1595">
    <property type="taxonomic scope" value="Bacteria"/>
</dbReference>
<dbReference type="InterPro" id="IPR014284">
    <property type="entry name" value="RNA_pol_sigma-70_dom"/>
</dbReference>
<organism evidence="7 8">
    <name type="scientific">Roseiflexus castenholzii (strain DSM 13941 / HLO8)</name>
    <dbReference type="NCBI Taxonomy" id="383372"/>
    <lineage>
        <taxon>Bacteria</taxon>
        <taxon>Bacillati</taxon>
        <taxon>Chloroflexota</taxon>
        <taxon>Chloroflexia</taxon>
        <taxon>Chloroflexales</taxon>
        <taxon>Roseiflexineae</taxon>
        <taxon>Roseiflexaceae</taxon>
        <taxon>Roseiflexus</taxon>
    </lineage>
</organism>
<dbReference type="HOGENOM" id="CLU_047691_3_4_0"/>
<proteinExistence type="inferred from homology"/>
<protein>
    <submittedName>
        <fullName evidence="7">RNA polymerase, sigma-24 subunit, ECF subfamily</fullName>
    </submittedName>
</protein>
<keyword evidence="4" id="KW-0804">Transcription</keyword>
<dbReference type="PANTHER" id="PTHR43133:SF57">
    <property type="entry name" value="RNA POLYMERASE SIGMA-70 FACTOR"/>
    <property type="match status" value="1"/>
</dbReference>
<dbReference type="InterPro" id="IPR036388">
    <property type="entry name" value="WH-like_DNA-bd_sf"/>
</dbReference>
<gene>
    <name evidence="7" type="ordered locus">Rcas_1660</name>
</gene>
<evidence type="ECO:0000313" key="8">
    <source>
        <dbReference type="Proteomes" id="UP000000263"/>
    </source>
</evidence>
<dbReference type="Gene3D" id="1.10.10.10">
    <property type="entry name" value="Winged helix-like DNA-binding domain superfamily/Winged helix DNA-binding domain"/>
    <property type="match status" value="1"/>
</dbReference>
<dbReference type="Pfam" id="PF04542">
    <property type="entry name" value="Sigma70_r2"/>
    <property type="match status" value="1"/>
</dbReference>
<dbReference type="GO" id="GO:0016987">
    <property type="term" value="F:sigma factor activity"/>
    <property type="evidence" value="ECO:0007669"/>
    <property type="project" value="UniProtKB-KW"/>
</dbReference>
<dbReference type="KEGG" id="rca:Rcas_1660"/>
<evidence type="ECO:0000256" key="3">
    <source>
        <dbReference type="ARBA" id="ARBA00023082"/>
    </source>
</evidence>
<evidence type="ECO:0000256" key="1">
    <source>
        <dbReference type="ARBA" id="ARBA00010641"/>
    </source>
</evidence>
<dbReference type="PANTHER" id="PTHR43133">
    <property type="entry name" value="RNA POLYMERASE ECF-TYPE SIGMA FACTO"/>
    <property type="match status" value="1"/>
</dbReference>
<dbReference type="SUPFAM" id="SSF88946">
    <property type="entry name" value="Sigma2 domain of RNA polymerase sigma factors"/>
    <property type="match status" value="1"/>
</dbReference>
<dbReference type="AlphaFoldDB" id="A7NJT2"/>
<keyword evidence="2" id="KW-0805">Transcription regulation</keyword>
<evidence type="ECO:0000259" key="6">
    <source>
        <dbReference type="Pfam" id="PF08281"/>
    </source>
</evidence>
<dbReference type="OrthoDB" id="9795666at2"/>
<evidence type="ECO:0000259" key="5">
    <source>
        <dbReference type="Pfam" id="PF04542"/>
    </source>
</evidence>
<dbReference type="InterPro" id="IPR007627">
    <property type="entry name" value="RNA_pol_sigma70_r2"/>
</dbReference>
<sequence length="200" mass="22232">MVADTNVELPAIIARAQAGDEIAFGELYARYARHILRYMYVRTREPELAQDLTQETFIRVIKGIGGLQYRGEKMFLGWLYTIAGNVLIGQTRRRQIFASSLDDTIDVTDPRGQEAVSSLFERLSLQHAIAQLTVEQQHVLMLKFFGDMTNQEIATTIGKTEGAVKALQYRALQALQHILNQESASAESLMARAVGGADAS</sequence>
<dbReference type="SUPFAM" id="SSF88659">
    <property type="entry name" value="Sigma3 and sigma4 domains of RNA polymerase sigma factors"/>
    <property type="match status" value="1"/>
</dbReference>
<feature type="domain" description="RNA polymerase sigma-70 region 2" evidence="5">
    <location>
        <begin position="27"/>
        <end position="95"/>
    </location>
</feature>
<comment type="similarity">
    <text evidence="1">Belongs to the sigma-70 factor family. ECF subfamily.</text>
</comment>
<dbReference type="Gene3D" id="1.10.1740.10">
    <property type="match status" value="1"/>
</dbReference>
<keyword evidence="8" id="KW-1185">Reference proteome</keyword>
<reference evidence="7 8" key="1">
    <citation type="submission" date="2007-08" db="EMBL/GenBank/DDBJ databases">
        <title>Complete sequence of Roseiflexus castenholzii DSM 13941.</title>
        <authorList>
            <consortium name="US DOE Joint Genome Institute"/>
            <person name="Copeland A."/>
            <person name="Lucas S."/>
            <person name="Lapidus A."/>
            <person name="Barry K."/>
            <person name="Glavina del Rio T."/>
            <person name="Dalin E."/>
            <person name="Tice H."/>
            <person name="Pitluck S."/>
            <person name="Thompson L.S."/>
            <person name="Brettin T."/>
            <person name="Bruce D."/>
            <person name="Detter J.C."/>
            <person name="Han C."/>
            <person name="Tapia R."/>
            <person name="Schmutz J."/>
            <person name="Larimer F."/>
            <person name="Land M."/>
            <person name="Hauser L."/>
            <person name="Kyrpides N."/>
            <person name="Mikhailova N."/>
            <person name="Bryant D.A."/>
            <person name="Hanada S."/>
            <person name="Tsukatani Y."/>
            <person name="Richardson P."/>
        </authorList>
    </citation>
    <scope>NUCLEOTIDE SEQUENCE [LARGE SCALE GENOMIC DNA]</scope>
    <source>
        <strain evidence="8">DSM 13941 / HLO8</strain>
    </source>
</reference>
<dbReference type="CDD" id="cd06171">
    <property type="entry name" value="Sigma70_r4"/>
    <property type="match status" value="1"/>
</dbReference>
<dbReference type="EMBL" id="CP000804">
    <property type="protein sequence ID" value="ABU57752.1"/>
    <property type="molecule type" value="Genomic_DNA"/>
</dbReference>
<dbReference type="Pfam" id="PF08281">
    <property type="entry name" value="Sigma70_r4_2"/>
    <property type="match status" value="1"/>
</dbReference>
<dbReference type="STRING" id="383372.Rcas_1660"/>
<keyword evidence="3" id="KW-0731">Sigma factor</keyword>
<dbReference type="InterPro" id="IPR013324">
    <property type="entry name" value="RNA_pol_sigma_r3/r4-like"/>
</dbReference>
<evidence type="ECO:0000313" key="7">
    <source>
        <dbReference type="EMBL" id="ABU57752.1"/>
    </source>
</evidence>
<accession>A7NJT2</accession>
<dbReference type="GO" id="GO:0003677">
    <property type="term" value="F:DNA binding"/>
    <property type="evidence" value="ECO:0007669"/>
    <property type="project" value="InterPro"/>
</dbReference>
<dbReference type="InterPro" id="IPR039425">
    <property type="entry name" value="RNA_pol_sigma-70-like"/>
</dbReference>